<protein>
    <submittedName>
        <fullName evidence="1">Uncharacterized protein</fullName>
    </submittedName>
</protein>
<name>A0A0A8ZT08_ARUDO</name>
<sequence>MAPVSGHCSLQKLLF</sequence>
<proteinExistence type="predicted"/>
<reference evidence="1" key="2">
    <citation type="journal article" date="2015" name="Data Brief">
        <title>Shoot transcriptome of the giant reed, Arundo donax.</title>
        <authorList>
            <person name="Barrero R.A."/>
            <person name="Guerrero F.D."/>
            <person name="Moolhuijzen P."/>
            <person name="Goolsby J.A."/>
            <person name="Tidwell J."/>
            <person name="Bellgard S.E."/>
            <person name="Bellgard M.I."/>
        </authorList>
    </citation>
    <scope>NUCLEOTIDE SEQUENCE</scope>
    <source>
        <tissue evidence="1">Shoot tissue taken approximately 20 cm above the soil surface</tissue>
    </source>
</reference>
<dbReference type="EMBL" id="GBRH01255371">
    <property type="protein sequence ID" value="JAD42524.1"/>
    <property type="molecule type" value="Transcribed_RNA"/>
</dbReference>
<reference evidence="1" key="1">
    <citation type="submission" date="2014-09" db="EMBL/GenBank/DDBJ databases">
        <authorList>
            <person name="Magalhaes I.L.F."/>
            <person name="Oliveira U."/>
            <person name="Santos F.R."/>
            <person name="Vidigal T.H.D.A."/>
            <person name="Brescovit A.D."/>
            <person name="Santos A.J."/>
        </authorList>
    </citation>
    <scope>NUCLEOTIDE SEQUENCE</scope>
    <source>
        <tissue evidence="1">Shoot tissue taken approximately 20 cm above the soil surface</tissue>
    </source>
</reference>
<accession>A0A0A8ZT08</accession>
<evidence type="ECO:0000313" key="1">
    <source>
        <dbReference type="EMBL" id="JAD42524.1"/>
    </source>
</evidence>
<organism evidence="1">
    <name type="scientific">Arundo donax</name>
    <name type="common">Giant reed</name>
    <name type="synonym">Donax arundinaceus</name>
    <dbReference type="NCBI Taxonomy" id="35708"/>
    <lineage>
        <taxon>Eukaryota</taxon>
        <taxon>Viridiplantae</taxon>
        <taxon>Streptophyta</taxon>
        <taxon>Embryophyta</taxon>
        <taxon>Tracheophyta</taxon>
        <taxon>Spermatophyta</taxon>
        <taxon>Magnoliopsida</taxon>
        <taxon>Liliopsida</taxon>
        <taxon>Poales</taxon>
        <taxon>Poaceae</taxon>
        <taxon>PACMAD clade</taxon>
        <taxon>Arundinoideae</taxon>
        <taxon>Arundineae</taxon>
        <taxon>Arundo</taxon>
    </lineage>
</organism>